<accession>A0A7D5QIZ7</accession>
<evidence type="ECO:0008006" key="4">
    <source>
        <dbReference type="Google" id="ProtNLM"/>
    </source>
</evidence>
<keyword evidence="3" id="KW-1185">Reference proteome</keyword>
<dbReference type="InterPro" id="IPR055984">
    <property type="entry name" value="DUF7562"/>
</dbReference>
<dbReference type="GeneID" id="56039641"/>
<dbReference type="EMBL" id="CP058579">
    <property type="protein sequence ID" value="QLG63742.1"/>
    <property type="molecule type" value="Genomic_DNA"/>
</dbReference>
<organism evidence="2 3">
    <name type="scientific">Halorarum salinum</name>
    <dbReference type="NCBI Taxonomy" id="2743089"/>
    <lineage>
        <taxon>Archaea</taxon>
        <taxon>Methanobacteriati</taxon>
        <taxon>Methanobacteriota</taxon>
        <taxon>Stenosarchaea group</taxon>
        <taxon>Halobacteria</taxon>
        <taxon>Halobacteriales</taxon>
        <taxon>Haloferacaceae</taxon>
        <taxon>Halorarum</taxon>
    </lineage>
</organism>
<proteinExistence type="predicted"/>
<evidence type="ECO:0000313" key="3">
    <source>
        <dbReference type="Proteomes" id="UP000509626"/>
    </source>
</evidence>
<evidence type="ECO:0000313" key="2">
    <source>
        <dbReference type="EMBL" id="QLG63742.1"/>
    </source>
</evidence>
<name>A0A7D5QIZ7_9EURY</name>
<dbReference type="AlphaFoldDB" id="A0A7D5QIZ7"/>
<feature type="compositionally biased region" description="Gly residues" evidence="1">
    <location>
        <begin position="98"/>
        <end position="107"/>
    </location>
</feature>
<dbReference type="RefSeq" id="WP_179270326.1">
    <property type="nucleotide sequence ID" value="NZ_CP058579.1"/>
</dbReference>
<sequence length="116" mass="13018">MWRGRSNRGEQSVVCIACGDSLSRRNAREYDKEGNRWERDGKEFEYLCKPCHRELCHQPRGDLESLLVDVERDRDGRTGPAQFLRAYQGAVRERYGAAGPGASGSGAEGDRDARGE</sequence>
<dbReference type="Pfam" id="PF24443">
    <property type="entry name" value="DUF7562"/>
    <property type="match status" value="1"/>
</dbReference>
<dbReference type="OrthoDB" id="165365at2157"/>
<reference evidence="2 3" key="1">
    <citation type="submission" date="2020-06" db="EMBL/GenBank/DDBJ databases">
        <title>NJ-3-1, isolated from saline soil.</title>
        <authorList>
            <person name="Cui H.L."/>
            <person name="Shi X."/>
        </authorList>
    </citation>
    <scope>NUCLEOTIDE SEQUENCE [LARGE SCALE GENOMIC DNA]</scope>
    <source>
        <strain evidence="2 3">NJ-3-1</strain>
    </source>
</reference>
<gene>
    <name evidence="2" type="ORF">HUG12_19240</name>
</gene>
<evidence type="ECO:0000256" key="1">
    <source>
        <dbReference type="SAM" id="MobiDB-lite"/>
    </source>
</evidence>
<protein>
    <recommendedName>
        <fullName evidence="4">Small CPxCG-related zinc finger protein</fullName>
    </recommendedName>
</protein>
<dbReference type="Proteomes" id="UP000509626">
    <property type="component" value="Chromosome"/>
</dbReference>
<feature type="region of interest" description="Disordered" evidence="1">
    <location>
        <begin position="94"/>
        <end position="116"/>
    </location>
</feature>
<dbReference type="KEGG" id="halu:HUG12_19240"/>